<keyword evidence="5 8" id="KW-0472">Membrane</keyword>
<dbReference type="PANTHER" id="PTHR10809">
    <property type="entry name" value="VESICLE-ASSOCIATED MEMBRANE PROTEIN-ASSOCIATED PROTEIN"/>
    <property type="match status" value="1"/>
</dbReference>
<evidence type="ECO:0000256" key="3">
    <source>
        <dbReference type="ARBA" id="ARBA00022692"/>
    </source>
</evidence>
<dbReference type="GO" id="GO:0090158">
    <property type="term" value="P:endoplasmic reticulum membrane organization"/>
    <property type="evidence" value="ECO:0007669"/>
    <property type="project" value="TreeGrafter"/>
</dbReference>
<feature type="coiled-coil region" evidence="6">
    <location>
        <begin position="165"/>
        <end position="202"/>
    </location>
</feature>
<dbReference type="Pfam" id="PF00635">
    <property type="entry name" value="Motile_Sperm"/>
    <property type="match status" value="1"/>
</dbReference>
<dbReference type="RefSeq" id="XP_058340703.1">
    <property type="nucleotide sequence ID" value="XM_058488457.1"/>
</dbReference>
<dbReference type="GO" id="GO:0061817">
    <property type="term" value="P:endoplasmic reticulum-plasma membrane tethering"/>
    <property type="evidence" value="ECO:0007669"/>
    <property type="project" value="TreeGrafter"/>
</dbReference>
<evidence type="ECO:0000256" key="7">
    <source>
        <dbReference type="SAM" id="MobiDB-lite"/>
    </source>
</evidence>
<dbReference type="PIRSF" id="PIRSF019693">
    <property type="entry name" value="VAMP-associated"/>
    <property type="match status" value="1"/>
</dbReference>
<dbReference type="InterPro" id="IPR013783">
    <property type="entry name" value="Ig-like_fold"/>
</dbReference>
<evidence type="ECO:0000313" key="11">
    <source>
        <dbReference type="Proteomes" id="UP001234581"/>
    </source>
</evidence>
<dbReference type="EMBL" id="JARTCD010000045">
    <property type="protein sequence ID" value="KAJ8655790.1"/>
    <property type="molecule type" value="Genomic_DNA"/>
</dbReference>
<keyword evidence="4 8" id="KW-1133">Transmembrane helix</keyword>
<reference evidence="10 11" key="1">
    <citation type="submission" date="2023-03" db="EMBL/GenBank/DDBJ databases">
        <title>Genome sequence of Lichtheimia ornata CBS 291.66.</title>
        <authorList>
            <person name="Mohabir J.T."/>
            <person name="Shea T.P."/>
            <person name="Kurbessoian T."/>
            <person name="Berby B."/>
            <person name="Fontaine J."/>
            <person name="Livny J."/>
            <person name="Gnirke A."/>
            <person name="Stajich J.E."/>
            <person name="Cuomo C.A."/>
        </authorList>
    </citation>
    <scope>NUCLEOTIDE SEQUENCE [LARGE SCALE GENOMIC DNA]</scope>
    <source>
        <strain evidence="10">CBS 291.66</strain>
    </source>
</reference>
<gene>
    <name evidence="10" type="ORF">O0I10_008454</name>
</gene>
<feature type="region of interest" description="Disordered" evidence="7">
    <location>
        <begin position="125"/>
        <end position="149"/>
    </location>
</feature>
<comment type="caution">
    <text evidence="10">The sequence shown here is derived from an EMBL/GenBank/DDBJ whole genome shotgun (WGS) entry which is preliminary data.</text>
</comment>
<organism evidence="10 11">
    <name type="scientific">Lichtheimia ornata</name>
    <dbReference type="NCBI Taxonomy" id="688661"/>
    <lineage>
        <taxon>Eukaryota</taxon>
        <taxon>Fungi</taxon>
        <taxon>Fungi incertae sedis</taxon>
        <taxon>Mucoromycota</taxon>
        <taxon>Mucoromycotina</taxon>
        <taxon>Mucoromycetes</taxon>
        <taxon>Mucorales</taxon>
        <taxon>Lichtheimiaceae</taxon>
        <taxon>Lichtheimia</taxon>
    </lineage>
</organism>
<sequence length="258" mass="28991">MSLQVEPSHLLSFERPLTRMVKNHLSLENTGSEPIIFKVKTTAPKLYCVRPNVGRVEPHSKVQVEVYLQAFKEEPPLEKPCKDKFLILSATVDAADAMTDLHATWSRIESTEKSRINQTKLRCEYRQPNNTLPPSQEQQQQEAEENMDVSTITANESSLLSVAAAAPAEEKNEALEQARKQLKEMQQKLDAYQGEISHLRQRNINKNNDESPTTTTFVKETRIESTGYPPYIVALVALVAFVFAWVLLSLSSSSSSSS</sequence>
<evidence type="ECO:0000259" key="9">
    <source>
        <dbReference type="PROSITE" id="PS50202"/>
    </source>
</evidence>
<protein>
    <recommendedName>
        <fullName evidence="9">MSP domain-containing protein</fullName>
    </recommendedName>
</protein>
<dbReference type="GO" id="GO:0033149">
    <property type="term" value="F:FFAT motif binding"/>
    <property type="evidence" value="ECO:0007669"/>
    <property type="project" value="TreeGrafter"/>
</dbReference>
<evidence type="ECO:0000313" key="10">
    <source>
        <dbReference type="EMBL" id="KAJ8655790.1"/>
    </source>
</evidence>
<keyword evidence="3 8" id="KW-0812">Transmembrane</keyword>
<evidence type="ECO:0000256" key="2">
    <source>
        <dbReference type="ARBA" id="ARBA00008932"/>
    </source>
</evidence>
<keyword evidence="11" id="KW-1185">Reference proteome</keyword>
<feature type="transmembrane region" description="Helical" evidence="8">
    <location>
        <begin position="228"/>
        <end position="248"/>
    </location>
</feature>
<dbReference type="InterPro" id="IPR016763">
    <property type="entry name" value="VAP"/>
</dbReference>
<evidence type="ECO:0000256" key="1">
    <source>
        <dbReference type="ARBA" id="ARBA00004211"/>
    </source>
</evidence>
<dbReference type="PROSITE" id="PS50202">
    <property type="entry name" value="MSP"/>
    <property type="match status" value="1"/>
</dbReference>
<evidence type="ECO:0000256" key="8">
    <source>
        <dbReference type="SAM" id="Phobius"/>
    </source>
</evidence>
<dbReference type="InterPro" id="IPR000535">
    <property type="entry name" value="MSP_dom"/>
</dbReference>
<comment type="similarity">
    <text evidence="2">Belongs to the VAMP-associated protein (VAP) (TC 9.B.17) family.</text>
</comment>
<evidence type="ECO:0000256" key="4">
    <source>
        <dbReference type="ARBA" id="ARBA00022989"/>
    </source>
</evidence>
<dbReference type="SUPFAM" id="SSF49354">
    <property type="entry name" value="PapD-like"/>
    <property type="match status" value="1"/>
</dbReference>
<dbReference type="InterPro" id="IPR008962">
    <property type="entry name" value="PapD-like_sf"/>
</dbReference>
<comment type="subcellular location">
    <subcellularLocation>
        <location evidence="1">Membrane</location>
        <topology evidence="1">Single-pass type IV membrane protein</topology>
    </subcellularLocation>
</comment>
<name>A0AAD7XVB3_9FUNG</name>
<dbReference type="PANTHER" id="PTHR10809:SF6">
    <property type="entry name" value="AT11025P-RELATED"/>
    <property type="match status" value="1"/>
</dbReference>
<proteinExistence type="inferred from homology"/>
<feature type="domain" description="MSP" evidence="9">
    <location>
        <begin position="2"/>
        <end position="126"/>
    </location>
</feature>
<evidence type="ECO:0000256" key="6">
    <source>
        <dbReference type="SAM" id="Coils"/>
    </source>
</evidence>
<dbReference type="Proteomes" id="UP001234581">
    <property type="component" value="Unassembled WGS sequence"/>
</dbReference>
<dbReference type="GO" id="GO:0005789">
    <property type="term" value="C:endoplasmic reticulum membrane"/>
    <property type="evidence" value="ECO:0007669"/>
    <property type="project" value="InterPro"/>
</dbReference>
<evidence type="ECO:0000256" key="5">
    <source>
        <dbReference type="ARBA" id="ARBA00023136"/>
    </source>
</evidence>
<keyword evidence="6" id="KW-0175">Coiled coil</keyword>
<dbReference type="AlphaFoldDB" id="A0AAD7XVB3"/>
<dbReference type="Gene3D" id="2.60.40.10">
    <property type="entry name" value="Immunoglobulins"/>
    <property type="match status" value="1"/>
</dbReference>
<dbReference type="GO" id="GO:0005886">
    <property type="term" value="C:plasma membrane"/>
    <property type="evidence" value="ECO:0007669"/>
    <property type="project" value="TreeGrafter"/>
</dbReference>
<accession>A0AAD7XVB3</accession>
<dbReference type="GeneID" id="83215861"/>